<proteinExistence type="predicted"/>
<dbReference type="InterPro" id="IPR037066">
    <property type="entry name" value="Plug_dom_sf"/>
</dbReference>
<feature type="signal peptide" evidence="8">
    <location>
        <begin position="1"/>
        <end position="18"/>
    </location>
</feature>
<dbReference type="Gene3D" id="2.170.130.10">
    <property type="entry name" value="TonB-dependent receptor, plug domain"/>
    <property type="match status" value="1"/>
</dbReference>
<dbReference type="AlphaFoldDB" id="A0A4S4A0X8"/>
<evidence type="ECO:0000256" key="6">
    <source>
        <dbReference type="ARBA" id="ARBA00023136"/>
    </source>
</evidence>
<keyword evidence="10" id="KW-0675">Receptor</keyword>
<sequence>MKTILTICSLLCCLVFQAQTKISGKLVDQKGKPQEGVNVFIEGTYDGAPSAADGTFSFETDAKGSQVLVISSLLFETIREAIVIETYKSRSFTVKSSANALNDVVISVGSFQAGATTKASVLKPLDIVTTAGSPGNIIGALQTLPGAQIVGESGRLFVRGGESDETQTYIDGIRVAQPYGASANNLPTRGRFSPFLFSGMSFTTGGYSAEFGDALSSVLLLNTIDEPDQEKTDISLMTVGLGVGNTQKWGKGSFSFNTSYINLEPYQKAIQQNVDWIKPYQSMSGEMVFRRQFKNGLFKFYTAYDYANFELNQKDINYEDPIRVAIQNNNLYLNASYKGNFGANWTIQTGIGYGYSLTKTDLDSNAVKDQENAAHLKLKLGKKFSNKVRMIFGGDYFTTDFDGSYRQPSNEFKTGYTSGIGALYAETDIVLTSDFAVKAGLRGMHSDLLGTSVLEPRASLAYRTNKNGQLSLAYGDFNQLPKQDYLKYTSAFEPEKTAHYILNYTYNPNGRTLRAELYYKDYSNLVKYNTDLPQYNSIYTNNGSGYAKGFDLFWRDNKTVKNLEYWLSYSYIDSKRDYKNYPDKVTPNFVANHTLSIVGKYWINDLRSQLSVTNSFATGRPYNNPNEMTFMNGKTTSYNSLSLSWAYLMSPQKILYLSVSNVMGKDNVFGYQYANSPDVGGQFQRQAIGQAADRFFFIGFFWTISQDKKSNQLENL</sequence>
<evidence type="ECO:0000313" key="10">
    <source>
        <dbReference type="EMBL" id="THF51938.1"/>
    </source>
</evidence>
<keyword evidence="4" id="KW-0812">Transmembrane</keyword>
<evidence type="ECO:0000256" key="1">
    <source>
        <dbReference type="ARBA" id="ARBA00004571"/>
    </source>
</evidence>
<gene>
    <name evidence="10" type="ORF">E6C50_07455</name>
</gene>
<evidence type="ECO:0000256" key="8">
    <source>
        <dbReference type="SAM" id="SignalP"/>
    </source>
</evidence>
<comment type="caution">
    <text evidence="10">The sequence shown here is derived from an EMBL/GenBank/DDBJ whole genome shotgun (WGS) entry which is preliminary data.</text>
</comment>
<dbReference type="SUPFAM" id="SSF56935">
    <property type="entry name" value="Porins"/>
    <property type="match status" value="1"/>
</dbReference>
<reference evidence="10 11" key="1">
    <citation type="submission" date="2019-04" db="EMBL/GenBank/DDBJ databases">
        <title>Flavobacterium sp. nov. isolated from construction timber.</title>
        <authorList>
            <person name="Lin S.-Y."/>
            <person name="Chang C.-T."/>
            <person name="Young C.-C."/>
        </authorList>
    </citation>
    <scope>NUCLEOTIDE SEQUENCE [LARGE SCALE GENOMIC DNA]</scope>
    <source>
        <strain evidence="10 11">CC-CTC003</strain>
    </source>
</reference>
<evidence type="ECO:0000256" key="7">
    <source>
        <dbReference type="ARBA" id="ARBA00023237"/>
    </source>
</evidence>
<dbReference type="Pfam" id="PF13715">
    <property type="entry name" value="CarbopepD_reg_2"/>
    <property type="match status" value="1"/>
</dbReference>
<dbReference type="InterPro" id="IPR012910">
    <property type="entry name" value="Plug_dom"/>
</dbReference>
<dbReference type="EMBL" id="SSNZ01000002">
    <property type="protein sequence ID" value="THF51938.1"/>
    <property type="molecule type" value="Genomic_DNA"/>
</dbReference>
<keyword evidence="3" id="KW-1134">Transmembrane beta strand</keyword>
<dbReference type="Pfam" id="PF07715">
    <property type="entry name" value="Plug"/>
    <property type="match status" value="1"/>
</dbReference>
<keyword evidence="6" id="KW-0472">Membrane</keyword>
<name>A0A4S4A0X8_9FLAO</name>
<protein>
    <submittedName>
        <fullName evidence="10">TonB-dependent receptor</fullName>
    </submittedName>
</protein>
<comment type="subcellular location">
    <subcellularLocation>
        <location evidence="1">Cell outer membrane</location>
        <topology evidence="1">Multi-pass membrane protein</topology>
    </subcellularLocation>
</comment>
<dbReference type="GO" id="GO:0015344">
    <property type="term" value="F:siderophore uptake transmembrane transporter activity"/>
    <property type="evidence" value="ECO:0007669"/>
    <property type="project" value="TreeGrafter"/>
</dbReference>
<evidence type="ECO:0000256" key="4">
    <source>
        <dbReference type="ARBA" id="ARBA00022692"/>
    </source>
</evidence>
<dbReference type="RefSeq" id="WP_136402922.1">
    <property type="nucleotide sequence ID" value="NZ_SSNZ01000002.1"/>
</dbReference>
<evidence type="ECO:0000313" key="11">
    <source>
        <dbReference type="Proteomes" id="UP000307507"/>
    </source>
</evidence>
<dbReference type="PANTHER" id="PTHR30069:SF29">
    <property type="entry name" value="HEMOGLOBIN AND HEMOGLOBIN-HAPTOGLOBIN-BINDING PROTEIN 1-RELATED"/>
    <property type="match status" value="1"/>
</dbReference>
<keyword evidence="11" id="KW-1185">Reference proteome</keyword>
<evidence type="ECO:0000256" key="3">
    <source>
        <dbReference type="ARBA" id="ARBA00022452"/>
    </source>
</evidence>
<feature type="chain" id="PRO_5020323119" evidence="8">
    <location>
        <begin position="19"/>
        <end position="716"/>
    </location>
</feature>
<dbReference type="GO" id="GO:0044718">
    <property type="term" value="P:siderophore transmembrane transport"/>
    <property type="evidence" value="ECO:0007669"/>
    <property type="project" value="TreeGrafter"/>
</dbReference>
<accession>A0A4S4A0X8</accession>
<feature type="domain" description="TonB-dependent receptor plug" evidence="9">
    <location>
        <begin position="133"/>
        <end position="213"/>
    </location>
</feature>
<keyword evidence="5 8" id="KW-0732">Signal</keyword>
<dbReference type="InterPro" id="IPR039426">
    <property type="entry name" value="TonB-dep_rcpt-like"/>
</dbReference>
<dbReference type="Proteomes" id="UP000307507">
    <property type="component" value="Unassembled WGS sequence"/>
</dbReference>
<evidence type="ECO:0000259" key="9">
    <source>
        <dbReference type="Pfam" id="PF07715"/>
    </source>
</evidence>
<dbReference type="OrthoDB" id="1075473at2"/>
<dbReference type="SUPFAM" id="SSF49464">
    <property type="entry name" value="Carboxypeptidase regulatory domain-like"/>
    <property type="match status" value="1"/>
</dbReference>
<evidence type="ECO:0000256" key="5">
    <source>
        <dbReference type="ARBA" id="ARBA00022729"/>
    </source>
</evidence>
<dbReference type="GO" id="GO:0009279">
    <property type="term" value="C:cell outer membrane"/>
    <property type="evidence" value="ECO:0007669"/>
    <property type="project" value="UniProtKB-SubCell"/>
</dbReference>
<organism evidence="10 11">
    <name type="scientific">Flavobacterium supellecticarium</name>
    <dbReference type="NCBI Taxonomy" id="2565924"/>
    <lineage>
        <taxon>Bacteria</taxon>
        <taxon>Pseudomonadati</taxon>
        <taxon>Bacteroidota</taxon>
        <taxon>Flavobacteriia</taxon>
        <taxon>Flavobacteriales</taxon>
        <taxon>Flavobacteriaceae</taxon>
        <taxon>Flavobacterium</taxon>
    </lineage>
</organism>
<dbReference type="InterPro" id="IPR008969">
    <property type="entry name" value="CarboxyPept-like_regulatory"/>
</dbReference>
<keyword evidence="7" id="KW-0998">Cell outer membrane</keyword>
<dbReference type="InterPro" id="IPR036942">
    <property type="entry name" value="Beta-barrel_TonB_sf"/>
</dbReference>
<keyword evidence="2" id="KW-0813">Transport</keyword>
<dbReference type="Gene3D" id="2.40.170.20">
    <property type="entry name" value="TonB-dependent receptor, beta-barrel domain"/>
    <property type="match status" value="1"/>
</dbReference>
<dbReference type="PANTHER" id="PTHR30069">
    <property type="entry name" value="TONB-DEPENDENT OUTER MEMBRANE RECEPTOR"/>
    <property type="match status" value="1"/>
</dbReference>
<evidence type="ECO:0000256" key="2">
    <source>
        <dbReference type="ARBA" id="ARBA00022448"/>
    </source>
</evidence>